<keyword evidence="3" id="KW-1185">Reference proteome</keyword>
<comment type="caution">
    <text evidence="2">The sequence shown here is derived from an EMBL/GenBank/DDBJ whole genome shotgun (WGS) entry which is preliminary data.</text>
</comment>
<dbReference type="Proteomes" id="UP001283361">
    <property type="component" value="Unassembled WGS sequence"/>
</dbReference>
<proteinExistence type="predicted"/>
<protein>
    <submittedName>
        <fullName evidence="2">Uncharacterized protein</fullName>
    </submittedName>
</protein>
<name>A0AAE1BEI5_9GAST</name>
<reference evidence="2" key="1">
    <citation type="journal article" date="2023" name="G3 (Bethesda)">
        <title>A reference genome for the long-term kleptoplast-retaining sea slug Elysia crispata morphotype clarki.</title>
        <authorList>
            <person name="Eastman K.E."/>
            <person name="Pendleton A.L."/>
            <person name="Shaikh M.A."/>
            <person name="Suttiyut T."/>
            <person name="Ogas R."/>
            <person name="Tomko P."/>
            <person name="Gavelis G."/>
            <person name="Widhalm J.R."/>
            <person name="Wisecaver J.H."/>
        </authorList>
    </citation>
    <scope>NUCLEOTIDE SEQUENCE</scope>
    <source>
        <strain evidence="2">ECLA1</strain>
    </source>
</reference>
<dbReference type="AlphaFoldDB" id="A0AAE1BEI5"/>
<feature type="region of interest" description="Disordered" evidence="1">
    <location>
        <begin position="1"/>
        <end position="97"/>
    </location>
</feature>
<feature type="compositionally biased region" description="Polar residues" evidence="1">
    <location>
        <begin position="80"/>
        <end position="92"/>
    </location>
</feature>
<accession>A0AAE1BEI5</accession>
<feature type="compositionally biased region" description="Basic residues" evidence="1">
    <location>
        <begin position="51"/>
        <end position="62"/>
    </location>
</feature>
<organism evidence="2 3">
    <name type="scientific">Elysia crispata</name>
    <name type="common">lettuce slug</name>
    <dbReference type="NCBI Taxonomy" id="231223"/>
    <lineage>
        <taxon>Eukaryota</taxon>
        <taxon>Metazoa</taxon>
        <taxon>Spiralia</taxon>
        <taxon>Lophotrochozoa</taxon>
        <taxon>Mollusca</taxon>
        <taxon>Gastropoda</taxon>
        <taxon>Heterobranchia</taxon>
        <taxon>Euthyneura</taxon>
        <taxon>Panpulmonata</taxon>
        <taxon>Sacoglossa</taxon>
        <taxon>Placobranchoidea</taxon>
        <taxon>Plakobranchidae</taxon>
        <taxon>Elysia</taxon>
    </lineage>
</organism>
<evidence type="ECO:0000256" key="1">
    <source>
        <dbReference type="SAM" id="MobiDB-lite"/>
    </source>
</evidence>
<dbReference type="EMBL" id="JAWDGP010000067">
    <property type="protein sequence ID" value="KAK3804011.1"/>
    <property type="molecule type" value="Genomic_DNA"/>
</dbReference>
<evidence type="ECO:0000313" key="2">
    <source>
        <dbReference type="EMBL" id="KAK3804011.1"/>
    </source>
</evidence>
<sequence length="109" mass="11856">MKTWSSSLTNGVDGNSSDSSLASKSGNTKSNVANKSSKHHNNNNNNNSSHNNHHHNHHHHNHSNGAVEPPRSISRDRLSDASTHSGSNQGYVVSTKAPQCVTYNKFVPY</sequence>
<gene>
    <name evidence="2" type="ORF">RRG08_066247</name>
</gene>
<evidence type="ECO:0000313" key="3">
    <source>
        <dbReference type="Proteomes" id="UP001283361"/>
    </source>
</evidence>
<feature type="compositionally biased region" description="Polar residues" evidence="1">
    <location>
        <begin position="1"/>
        <end position="33"/>
    </location>
</feature>